<feature type="transmembrane region" description="Helical" evidence="7">
    <location>
        <begin position="7"/>
        <end position="28"/>
    </location>
</feature>
<feature type="transmembrane region" description="Helical" evidence="7">
    <location>
        <begin position="173"/>
        <end position="193"/>
    </location>
</feature>
<dbReference type="InterPro" id="IPR047218">
    <property type="entry name" value="YocR/YhdH-like"/>
</dbReference>
<evidence type="ECO:0000313" key="9">
    <source>
        <dbReference type="Proteomes" id="UP000231658"/>
    </source>
</evidence>
<keyword evidence="5 7" id="KW-0472">Membrane</keyword>
<keyword evidence="3 6" id="KW-0812">Transmembrane</keyword>
<dbReference type="PROSITE" id="PS00610">
    <property type="entry name" value="NA_NEUROTRAN_SYMP_1"/>
    <property type="match status" value="1"/>
</dbReference>
<comment type="subcellular location">
    <subcellularLocation>
        <location evidence="1">Membrane</location>
        <topology evidence="1">Multi-pass membrane protein</topology>
    </subcellularLocation>
</comment>
<dbReference type="GO" id="GO:0016020">
    <property type="term" value="C:membrane"/>
    <property type="evidence" value="ECO:0007669"/>
    <property type="project" value="UniProtKB-SubCell"/>
</dbReference>
<dbReference type="SUPFAM" id="SSF161070">
    <property type="entry name" value="SNF-like"/>
    <property type="match status" value="1"/>
</dbReference>
<gene>
    <name evidence="8" type="primary">yocR</name>
    <name evidence="8" type="ORF">MTBPR1_30260</name>
</gene>
<feature type="transmembrane region" description="Helical" evidence="7">
    <location>
        <begin position="295"/>
        <end position="318"/>
    </location>
</feature>
<evidence type="ECO:0000256" key="1">
    <source>
        <dbReference type="ARBA" id="ARBA00004141"/>
    </source>
</evidence>
<proteinExistence type="inferred from homology"/>
<evidence type="ECO:0000313" key="8">
    <source>
        <dbReference type="EMBL" id="SCA56890.1"/>
    </source>
</evidence>
<keyword evidence="2 6" id="KW-0813">Transport</keyword>
<dbReference type="RefSeq" id="WP_069188948.1">
    <property type="nucleotide sequence ID" value="NZ_FLYE01000023.1"/>
</dbReference>
<dbReference type="PROSITE" id="PS50267">
    <property type="entry name" value="NA_NEUROTRAN_SYMP_3"/>
    <property type="match status" value="1"/>
</dbReference>
<dbReference type="OrthoDB" id="9762833at2"/>
<comment type="similarity">
    <text evidence="6">Belongs to the sodium:neurotransmitter symporter (SNF) (TC 2.A.22) family.</text>
</comment>
<dbReference type="STRING" id="1867952.MTBPR1_30260"/>
<keyword evidence="9" id="KW-1185">Reference proteome</keyword>
<feature type="transmembrane region" description="Helical" evidence="7">
    <location>
        <begin position="249"/>
        <end position="275"/>
    </location>
</feature>
<dbReference type="PRINTS" id="PR00176">
    <property type="entry name" value="NANEUSMPORT"/>
</dbReference>
<dbReference type="NCBIfam" id="NF037979">
    <property type="entry name" value="Na_transp"/>
    <property type="match status" value="1"/>
</dbReference>
<dbReference type="EMBL" id="FLYE01000023">
    <property type="protein sequence ID" value="SCA56890.1"/>
    <property type="molecule type" value="Genomic_DNA"/>
</dbReference>
<accession>A0A1C3RHZ2</accession>
<feature type="transmembrane region" description="Helical" evidence="7">
    <location>
        <begin position="143"/>
        <end position="161"/>
    </location>
</feature>
<reference evidence="8 9" key="1">
    <citation type="submission" date="2016-07" db="EMBL/GenBank/DDBJ databases">
        <authorList>
            <person name="Lefevre C.T."/>
        </authorList>
    </citation>
    <scope>NUCLEOTIDE SEQUENCE [LARGE SCALE GENOMIC DNA]</scope>
    <source>
        <strain evidence="8">PR1</strain>
    </source>
</reference>
<evidence type="ECO:0000256" key="3">
    <source>
        <dbReference type="ARBA" id="ARBA00022692"/>
    </source>
</evidence>
<keyword evidence="4 7" id="KW-1133">Transmembrane helix</keyword>
<feature type="transmembrane region" description="Helical" evidence="7">
    <location>
        <begin position="421"/>
        <end position="439"/>
    </location>
</feature>
<dbReference type="Proteomes" id="UP000231658">
    <property type="component" value="Unassembled WGS sequence"/>
</dbReference>
<sequence>MNSREEWGSRLGFVLAAAGSAVGLGNIWKFPYMTGQHGGGAFLLIYLALVFTIGLSVMLAEFAIGRAAQRNPIGAFATLKGKLWPVVGFMGVAAAFIILSFYSVVAGWTIAYIFKMASGSLVGSADELGKAFGSFISDPVEPIIYHALFMGITVAVVLGGVQKGIERACKILMPMLFVLLIVLIGRAITLPGAEKGLEFFLLPDLSKVTAETFNGALSQAFFSLSIGMGAMITYGSYLNKKESLGKSALWVSSLDSGVAVLAGLLILPAVFAFGFDPSAGPGLTFITLPAVFAQMPGGAFFGLLFFSLLTVAALTSAVSLMQPIIAFFSDDKGWHPKAAAVIFGVVIFLLGIPSSLSLGVWSDVHIIREKGFLDSMDYIASNILLPVGGILISLFVGWVVADKMKEEVTNKGEAPFPFMGAWLFICRFVAPVAVAWILVSGL</sequence>
<dbReference type="CDD" id="cd10336">
    <property type="entry name" value="SLC6sbd_Tyt1-Like"/>
    <property type="match status" value="1"/>
</dbReference>
<dbReference type="AlphaFoldDB" id="A0A1C3RHZ2"/>
<name>A0A1C3RHZ2_9PROT</name>
<evidence type="ECO:0000256" key="5">
    <source>
        <dbReference type="ARBA" id="ARBA00023136"/>
    </source>
</evidence>
<evidence type="ECO:0000256" key="7">
    <source>
        <dbReference type="SAM" id="Phobius"/>
    </source>
</evidence>
<organism evidence="8 9">
    <name type="scientific">Candidatus Terasakiella magnetica</name>
    <dbReference type="NCBI Taxonomy" id="1867952"/>
    <lineage>
        <taxon>Bacteria</taxon>
        <taxon>Pseudomonadati</taxon>
        <taxon>Pseudomonadota</taxon>
        <taxon>Alphaproteobacteria</taxon>
        <taxon>Rhodospirillales</taxon>
        <taxon>Terasakiellaceae</taxon>
        <taxon>Terasakiella</taxon>
    </lineage>
</organism>
<protein>
    <recommendedName>
        <fullName evidence="6">Transporter</fullName>
    </recommendedName>
</protein>
<dbReference type="InterPro" id="IPR000175">
    <property type="entry name" value="Na/ntran_symport"/>
</dbReference>
<dbReference type="PANTHER" id="PTHR42948">
    <property type="entry name" value="TRANSPORTER"/>
    <property type="match status" value="1"/>
</dbReference>
<feature type="transmembrane region" description="Helical" evidence="7">
    <location>
        <begin position="378"/>
        <end position="400"/>
    </location>
</feature>
<dbReference type="InterPro" id="IPR037272">
    <property type="entry name" value="SNS_sf"/>
</dbReference>
<feature type="transmembrane region" description="Helical" evidence="7">
    <location>
        <begin position="338"/>
        <end position="358"/>
    </location>
</feature>
<keyword evidence="6" id="KW-0769">Symport</keyword>
<feature type="transmembrane region" description="Helical" evidence="7">
    <location>
        <begin position="40"/>
        <end position="62"/>
    </location>
</feature>
<feature type="transmembrane region" description="Helical" evidence="7">
    <location>
        <begin position="83"/>
        <end position="114"/>
    </location>
</feature>
<evidence type="ECO:0000256" key="6">
    <source>
        <dbReference type="RuleBase" id="RU003732"/>
    </source>
</evidence>
<evidence type="ECO:0000256" key="4">
    <source>
        <dbReference type="ARBA" id="ARBA00022989"/>
    </source>
</evidence>
<feature type="transmembrane region" description="Helical" evidence="7">
    <location>
        <begin position="213"/>
        <end position="237"/>
    </location>
</feature>
<evidence type="ECO:0000256" key="2">
    <source>
        <dbReference type="ARBA" id="ARBA00022448"/>
    </source>
</evidence>
<dbReference type="PANTHER" id="PTHR42948:SF1">
    <property type="entry name" value="TRANSPORTER"/>
    <property type="match status" value="1"/>
</dbReference>
<dbReference type="GO" id="GO:0015293">
    <property type="term" value="F:symporter activity"/>
    <property type="evidence" value="ECO:0007669"/>
    <property type="project" value="UniProtKB-KW"/>
</dbReference>
<dbReference type="Pfam" id="PF00209">
    <property type="entry name" value="SNF"/>
    <property type="match status" value="2"/>
</dbReference>